<protein>
    <submittedName>
        <fullName evidence="1">Uncharacterized protein</fullName>
    </submittedName>
</protein>
<evidence type="ECO:0000313" key="1">
    <source>
        <dbReference type="EMBL" id="CAB3977547.1"/>
    </source>
</evidence>
<gene>
    <name evidence="1" type="ORF">PACLA_8A000052</name>
</gene>
<dbReference type="AlphaFoldDB" id="A0A6S7FJ92"/>
<reference evidence="1" key="1">
    <citation type="submission" date="2020-04" db="EMBL/GenBank/DDBJ databases">
        <authorList>
            <person name="Alioto T."/>
            <person name="Alioto T."/>
            <person name="Gomez Garrido J."/>
        </authorList>
    </citation>
    <scope>NUCLEOTIDE SEQUENCE</scope>
    <source>
        <strain evidence="1">A484AB</strain>
    </source>
</reference>
<name>A0A6S7FJ92_PARCT</name>
<dbReference type="EMBL" id="CACRXK020000054">
    <property type="protein sequence ID" value="CAB3977547.1"/>
    <property type="molecule type" value="Genomic_DNA"/>
</dbReference>
<keyword evidence="2" id="KW-1185">Reference proteome</keyword>
<evidence type="ECO:0000313" key="2">
    <source>
        <dbReference type="Proteomes" id="UP001152795"/>
    </source>
</evidence>
<organism evidence="1 2">
    <name type="scientific">Paramuricea clavata</name>
    <name type="common">Red gorgonian</name>
    <name type="synonym">Violescent sea-whip</name>
    <dbReference type="NCBI Taxonomy" id="317549"/>
    <lineage>
        <taxon>Eukaryota</taxon>
        <taxon>Metazoa</taxon>
        <taxon>Cnidaria</taxon>
        <taxon>Anthozoa</taxon>
        <taxon>Octocorallia</taxon>
        <taxon>Malacalcyonacea</taxon>
        <taxon>Plexauridae</taxon>
        <taxon>Paramuricea</taxon>
    </lineage>
</organism>
<sequence length="219" mass="24642">MDWLCEATPEEIVRVVRRTNTMKELKAAVRKYVIRRIKGRNIYDPICSECGTTTTTRTTILKRSLAIRGFAGSRDICFNMLQPGTGTRYGSSLEASPEEGDTVRGKVMRISDKIVVMKNGPVTIFATTDKRVTVGENYRVKVLSVTLISGKRGTAPQWKYSKRQQEKAALIEEAFERLKGTPGLPETTGGLWYSDNDLINKKVEKIKAERKPKVLKKRG</sequence>
<dbReference type="Proteomes" id="UP001152795">
    <property type="component" value="Unassembled WGS sequence"/>
</dbReference>
<proteinExistence type="predicted"/>
<comment type="caution">
    <text evidence="1">The sequence shown here is derived from an EMBL/GenBank/DDBJ whole genome shotgun (WGS) entry which is preliminary data.</text>
</comment>
<accession>A0A6S7FJ92</accession>